<evidence type="ECO:0000256" key="10">
    <source>
        <dbReference type="SAM" id="MobiDB-lite"/>
    </source>
</evidence>
<feature type="compositionally biased region" description="Basic residues" evidence="10">
    <location>
        <begin position="517"/>
        <end position="532"/>
    </location>
</feature>
<dbReference type="GeneID" id="101827332"/>
<evidence type="ECO:0000256" key="1">
    <source>
        <dbReference type="ARBA" id="ARBA00008651"/>
    </source>
</evidence>
<evidence type="ECO:0000256" key="2">
    <source>
        <dbReference type="ARBA" id="ARBA00012513"/>
    </source>
</evidence>
<keyword evidence="3" id="KW-0723">Serine/threonine-protein kinase</keyword>
<feature type="region of interest" description="Disordered" evidence="10">
    <location>
        <begin position="397"/>
        <end position="577"/>
    </location>
</feature>
<evidence type="ECO:0000256" key="6">
    <source>
        <dbReference type="ARBA" id="ARBA00023157"/>
    </source>
</evidence>
<dbReference type="InterPro" id="IPR003599">
    <property type="entry name" value="Ig_sub"/>
</dbReference>
<evidence type="ECO:0000256" key="7">
    <source>
        <dbReference type="ARBA" id="ARBA00023319"/>
    </source>
</evidence>
<feature type="compositionally biased region" description="Basic and acidic residues" evidence="10">
    <location>
        <begin position="1145"/>
        <end position="1154"/>
    </location>
</feature>
<dbReference type="PROSITE" id="PS50835">
    <property type="entry name" value="IG_LIKE"/>
    <property type="match status" value="2"/>
</dbReference>
<dbReference type="InterPro" id="IPR013783">
    <property type="entry name" value="Ig-like_fold"/>
</dbReference>
<sequence>MTDPGGLQRHTLCFLSTLLSQKVPEKSDVVLRCMIAGQPKPEVIWYKNGHAIDKGRTISSYEFFENQYIHLLHLSCCTQSDAAVYQVSARNCMGMICCSASIEVQCLQDTQVSPDPVGGRDVAGQRETEIQEDSINHSEENWSPCKEEGSMAPGVCVSADSHKFNHSCSPQRVANYESGASDSEDPPDAKETRQRTEPYKPNNTQESSFHLDNTTGKQDACQHRTVHTSVPGLIGDGLGSKGSNEEGATLSHQNPKGQKYISFSLPLPEATLCPYPGDSNSICMQSGPQASSEDSDSDYELCPEITLTYMEEFSDDDLEYLECSDVMTDYSNAVWQRSLLGTDRVFLLESDDEEMEFNECGLGGCEHFLSEMGCGPRVSGDMGPTNATTGLCSYHSQPQEVGVRSSGTSRHSPLPLHAGMTLTLGPHQDGTAKMTEQGRTPLPAASEAVENDCPGIRGETRDNPEAGEEFSSDSLQSMDKAETEAQVKSLSRGLDESEVMQGLKSLPGKRADEKHQGSRKAAPRPTRARRPGMKANAKKQLQKDSVPKGTLDPLPKESTKHPLTASYGREPTQSEAGAPGWNAHFHAELCIPIPAQQDSKTPRPPAEPLRNEGDTRFKGEGELFTKLSEARQIPDQTDHLQMQIEETTGEINYLDQMPAFSLPVGEESSFTGTTANFVSNLSKINKENASLTQYLGLESCPQGLQQEARQNRDSNMPGDLWAEPAGELSALEGNEEVSQAPWSAHLLPGDSAHCREPEALSTAFSQPTAPSLPLEDVGSGPRGRKTACVMGCFEAGDQETCYDTMDLPVAASVDKYLSQEICPMDLELTEGQSKVCDLCSPDKTLAVLQARGPQLAQSTYECSEDGEPAKCPLPNSTFTCSASQEASKGAVGETPASGGNSPSIFSSTAPCNLGGLGETQPLCSENNSLVNVSEGGYEGAHLGVAIDTLVSYRSVGGYPKEQSTQSTASVDCHQVTKETEDTLANEANVHTIKCHTASVLEDNSLVDGADQTSCEAQKENNFQSLSDIEPGHSLSSSTSEMTREMFIPAPGIPGAHDPPSLPEGQGLWSASFQTDNQLGYKIQMVEGDHSRGLEEDFQEKGSERKQCISHQHSLPADYFQEFLPLIPAMQQEANVEPFQHSPAASKEETGHSLDPRTSVPVVTEKTIEDHSHPLSSAPPLPDIPLQEKEDIGLGSWAVGSKVKIITLEAPVYETWPPEQAMHSGYKEAQVDLTVPSRGWALSDILRAGATRPEAGALGVVSWVPSPQTGTITALAANKDTCAGDVPARHAHYSSPSSQCLGQPRLLESSVDPVKEEGLGVPDSPLEVSESGAMESVETTSEEQEGSQWRPCDPTLVNRFVSFPGILESSVDPIDDRSEMECVWPEKPELSNSNTEGNESANRKTCQSADIQPAILRVPHPQSSGEVIPNESTINQNHVDREQADTKQSQAKKAKAEAQAAICQAQCPGEERQGIPTVGSKSQVQDGNDRSLGEAGQMGKDMAELISSMSPLSSRPVGMTPASVEVDTNDSTGHTYGGSEPRNHQDVLPAWKEKGTMESECGKHVPSSNGLTQMPCASSPKGNVTRLSISHDIEEVKSEELQIAETKPLNPPHSPTMALAFISGDCESEKTPEGILLKDRCQKCSPLASREKSREEQQKHLETQTSKAPGARSAMAGAEEDKKKQEASGSGHLAAGVKKKILSRVAALRLRLEEKENMRKNTILKKTPKFEKSLSRTDEKKDSKKAPCKAEGKAPVLLKKIQAEMAPDHPGNVKLSCQFAEIHEDSTICWTKDSKSIAQVERSAGDNSSVSLAIVQAGQKDQGLYYCCLKNSYGKVTAEFNLTAEVLKQLSSRMEYRGCEEIEFSRLIFKEDVFNDSYFGDHLRGQISTEELHFGEGVHRKAFRSTVMQGLMPVFQPGHACVLKVHNAVAHGTRNNDELVQRNYKLAAQECYVQNTARYYAKIYAAEAQPLEGFGEVPEIIPIFLIHRPENNIPYATVEEELIGEFVKYSIRDGKEINFLRRDSEAGQKCCTFQHWVYQKTSGCLLVTDMQGVGMKLTDVGIATLAKGYKGFKGNCSMTFIDQFKALHQCNKYCKMLGLKSLQNNSQKPKKSSILKGRVQTNSAPVKPPESGTPTEKKA</sequence>
<dbReference type="SMART" id="SM00811">
    <property type="entry name" value="Alpha_kinase"/>
    <property type="match status" value="1"/>
</dbReference>
<evidence type="ECO:0000256" key="9">
    <source>
        <dbReference type="ARBA" id="ARBA00048679"/>
    </source>
</evidence>
<feature type="region of interest" description="Disordered" evidence="10">
    <location>
        <begin position="595"/>
        <end position="616"/>
    </location>
</feature>
<evidence type="ECO:0000313" key="13">
    <source>
        <dbReference type="Proteomes" id="UP000886700"/>
    </source>
</evidence>
<feature type="region of interest" description="Disordered" evidence="10">
    <location>
        <begin position="2104"/>
        <end position="2138"/>
    </location>
</feature>
<feature type="region of interest" description="Disordered" evidence="10">
    <location>
        <begin position="1137"/>
        <end position="1156"/>
    </location>
</feature>
<feature type="region of interest" description="Disordered" evidence="10">
    <location>
        <begin position="1470"/>
        <end position="1494"/>
    </location>
</feature>
<feature type="compositionally biased region" description="Polar residues" evidence="10">
    <location>
        <begin position="201"/>
        <end position="217"/>
    </location>
</feature>
<dbReference type="GO" id="GO:0016301">
    <property type="term" value="F:kinase activity"/>
    <property type="evidence" value="ECO:0007669"/>
    <property type="project" value="UniProtKB-KW"/>
</dbReference>
<feature type="domain" description="Alpha-type protein kinase" evidence="12">
    <location>
        <begin position="1869"/>
        <end position="2101"/>
    </location>
</feature>
<dbReference type="Pfam" id="PF07679">
    <property type="entry name" value="I-set"/>
    <property type="match status" value="2"/>
</dbReference>
<feature type="compositionally biased region" description="Basic and acidic residues" evidence="10">
    <location>
        <begin position="187"/>
        <end position="198"/>
    </location>
</feature>
<feature type="region of interest" description="Disordered" evidence="10">
    <location>
        <begin position="1419"/>
        <end position="1452"/>
    </location>
</feature>
<dbReference type="EC" id="2.7.11.1" evidence="2"/>
<dbReference type="InterPro" id="IPR013098">
    <property type="entry name" value="Ig_I-set"/>
</dbReference>
<keyword evidence="13" id="KW-1185">Reference proteome</keyword>
<feature type="compositionally biased region" description="Polar residues" evidence="10">
    <location>
        <begin position="1389"/>
        <end position="1405"/>
    </location>
</feature>
<dbReference type="CDD" id="cd16974">
    <property type="entry name" value="Alpha_kinase_ALPK2"/>
    <property type="match status" value="1"/>
</dbReference>
<evidence type="ECO:0000259" key="11">
    <source>
        <dbReference type="PROSITE" id="PS50835"/>
    </source>
</evidence>
<proteinExistence type="inferred from homology"/>
<feature type="domain" description="Ig-like" evidence="11">
    <location>
        <begin position="4"/>
        <end position="103"/>
    </location>
</feature>
<dbReference type="RefSeq" id="XP_040597633.1">
    <property type="nucleotide sequence ID" value="XM_040741699.1"/>
</dbReference>
<dbReference type="PROSITE" id="PS51158">
    <property type="entry name" value="ALPHA_KINASE"/>
    <property type="match status" value="1"/>
</dbReference>
<keyword evidence="6" id="KW-1015">Disulfide bond</keyword>
<evidence type="ECO:0000313" key="14">
    <source>
        <dbReference type="RefSeq" id="XP_040597633.1"/>
    </source>
</evidence>
<dbReference type="Gene3D" id="2.60.40.10">
    <property type="entry name" value="Immunoglobulins"/>
    <property type="match status" value="2"/>
</dbReference>
<dbReference type="InterPro" id="IPR011009">
    <property type="entry name" value="Kinase-like_dom_sf"/>
</dbReference>
<feature type="region of interest" description="Disordered" evidence="10">
    <location>
        <begin position="174"/>
        <end position="255"/>
    </location>
</feature>
<evidence type="ECO:0000256" key="8">
    <source>
        <dbReference type="ARBA" id="ARBA00047899"/>
    </source>
</evidence>
<evidence type="ECO:0000259" key="12">
    <source>
        <dbReference type="PROSITE" id="PS51158"/>
    </source>
</evidence>
<protein>
    <recommendedName>
        <fullName evidence="2">non-specific serine/threonine protein kinase</fullName>
        <ecNumber evidence="2">2.7.11.1</ecNumber>
    </recommendedName>
</protein>
<dbReference type="SMART" id="SM00409">
    <property type="entry name" value="IG"/>
    <property type="match status" value="2"/>
</dbReference>
<dbReference type="SUPFAM" id="SSF48726">
    <property type="entry name" value="Immunoglobulin"/>
    <property type="match status" value="2"/>
</dbReference>
<name>A0ABM2X4A5_MESAU</name>
<dbReference type="Gene3D" id="3.20.200.10">
    <property type="entry name" value="MHCK/EF2 kinase"/>
    <property type="match status" value="1"/>
</dbReference>
<feature type="compositionally biased region" description="Polar residues" evidence="10">
    <location>
        <begin position="1565"/>
        <end position="1582"/>
    </location>
</feature>
<feature type="compositionally biased region" description="Basic and acidic residues" evidence="10">
    <location>
        <begin position="1648"/>
        <end position="1661"/>
    </location>
</feature>
<dbReference type="SMART" id="SM00408">
    <property type="entry name" value="IGc2"/>
    <property type="match status" value="2"/>
</dbReference>
<feature type="region of interest" description="Disordered" evidence="10">
    <location>
        <begin position="1724"/>
        <end position="1747"/>
    </location>
</feature>
<dbReference type="Pfam" id="PF02816">
    <property type="entry name" value="Alpha_kinase"/>
    <property type="match status" value="1"/>
</dbReference>
<dbReference type="Proteomes" id="UP000886700">
    <property type="component" value="Unplaced"/>
</dbReference>
<evidence type="ECO:0000256" key="4">
    <source>
        <dbReference type="ARBA" id="ARBA00022679"/>
    </source>
</evidence>
<dbReference type="PANTHER" id="PTHR47091:SF2">
    <property type="entry name" value="ALPHA-PROTEIN KINASE 2"/>
    <property type="match status" value="1"/>
</dbReference>
<feature type="region of interest" description="Disordered" evidence="10">
    <location>
        <begin position="1386"/>
        <end position="1405"/>
    </location>
</feature>
<comment type="similarity">
    <text evidence="1">Belongs to the protein kinase superfamily. Alpha-type protein kinase family. ALPK subfamily.</text>
</comment>
<evidence type="ECO:0000256" key="5">
    <source>
        <dbReference type="ARBA" id="ARBA00022777"/>
    </source>
</evidence>
<dbReference type="PANTHER" id="PTHR47091">
    <property type="entry name" value="ALPHA-PROTEIN KINASE 2-RELATED"/>
    <property type="match status" value="1"/>
</dbReference>
<accession>A0ABM2X4A5</accession>
<feature type="compositionally biased region" description="Polar residues" evidence="10">
    <location>
        <begin position="1420"/>
        <end position="1436"/>
    </location>
</feature>
<dbReference type="InterPro" id="IPR036179">
    <property type="entry name" value="Ig-like_dom_sf"/>
</dbReference>
<comment type="catalytic activity">
    <reaction evidence="8">
        <text>L-threonyl-[protein] + ATP = O-phospho-L-threonyl-[protein] + ADP + H(+)</text>
        <dbReference type="Rhea" id="RHEA:46608"/>
        <dbReference type="Rhea" id="RHEA-COMP:11060"/>
        <dbReference type="Rhea" id="RHEA-COMP:11605"/>
        <dbReference type="ChEBI" id="CHEBI:15378"/>
        <dbReference type="ChEBI" id="CHEBI:30013"/>
        <dbReference type="ChEBI" id="CHEBI:30616"/>
        <dbReference type="ChEBI" id="CHEBI:61977"/>
        <dbReference type="ChEBI" id="CHEBI:456216"/>
        <dbReference type="EC" id="2.7.11.1"/>
    </reaction>
</comment>
<dbReference type="InterPro" id="IPR004166">
    <property type="entry name" value="a-kinase_dom"/>
</dbReference>
<feature type="compositionally biased region" description="Basic and acidic residues" evidence="10">
    <location>
        <begin position="123"/>
        <end position="146"/>
    </location>
</feature>
<feature type="compositionally biased region" description="Polar residues" evidence="10">
    <location>
        <begin position="397"/>
        <end position="411"/>
    </location>
</feature>
<dbReference type="SUPFAM" id="SSF56112">
    <property type="entry name" value="Protein kinase-like (PK-like)"/>
    <property type="match status" value="1"/>
</dbReference>
<keyword evidence="7" id="KW-0393">Immunoglobulin domain</keyword>
<dbReference type="InterPro" id="IPR007110">
    <property type="entry name" value="Ig-like_dom"/>
</dbReference>
<evidence type="ECO:0000256" key="3">
    <source>
        <dbReference type="ARBA" id="ARBA00022527"/>
    </source>
</evidence>
<reference evidence="14" key="1">
    <citation type="submission" date="2025-08" db="UniProtKB">
        <authorList>
            <consortium name="RefSeq"/>
        </authorList>
    </citation>
    <scope>IDENTIFICATION</scope>
    <source>
        <tissue evidence="14">Liver</tissue>
    </source>
</reference>
<feature type="region of interest" description="Disordered" evidence="10">
    <location>
        <begin position="1647"/>
        <end position="1692"/>
    </location>
</feature>
<feature type="compositionally biased region" description="Basic and acidic residues" evidence="10">
    <location>
        <begin position="1727"/>
        <end position="1747"/>
    </location>
</feature>
<keyword evidence="4" id="KW-0808">Transferase</keyword>
<gene>
    <name evidence="14" type="primary">Alpk2</name>
</gene>
<dbReference type="InterPro" id="IPR003598">
    <property type="entry name" value="Ig_sub2"/>
</dbReference>
<organism evidence="13 14">
    <name type="scientific">Mesocricetus auratus</name>
    <name type="common">Golden hamster</name>
    <dbReference type="NCBI Taxonomy" id="10036"/>
    <lineage>
        <taxon>Eukaryota</taxon>
        <taxon>Metazoa</taxon>
        <taxon>Chordata</taxon>
        <taxon>Craniata</taxon>
        <taxon>Vertebrata</taxon>
        <taxon>Euteleostomi</taxon>
        <taxon>Mammalia</taxon>
        <taxon>Eutheria</taxon>
        <taxon>Euarchontoglires</taxon>
        <taxon>Glires</taxon>
        <taxon>Rodentia</taxon>
        <taxon>Myomorpha</taxon>
        <taxon>Muroidea</taxon>
        <taxon>Cricetidae</taxon>
        <taxon>Cricetinae</taxon>
        <taxon>Mesocricetus</taxon>
    </lineage>
</organism>
<feature type="region of interest" description="Disordered" evidence="10">
    <location>
        <begin position="1558"/>
        <end position="1582"/>
    </location>
</feature>
<keyword evidence="5 14" id="KW-0418">Kinase</keyword>
<comment type="catalytic activity">
    <reaction evidence="9">
        <text>L-seryl-[protein] + ATP = O-phospho-L-seryl-[protein] + ADP + H(+)</text>
        <dbReference type="Rhea" id="RHEA:17989"/>
        <dbReference type="Rhea" id="RHEA-COMP:9863"/>
        <dbReference type="Rhea" id="RHEA-COMP:11604"/>
        <dbReference type="ChEBI" id="CHEBI:15378"/>
        <dbReference type="ChEBI" id="CHEBI:29999"/>
        <dbReference type="ChEBI" id="CHEBI:30616"/>
        <dbReference type="ChEBI" id="CHEBI:83421"/>
        <dbReference type="ChEBI" id="CHEBI:456216"/>
        <dbReference type="EC" id="2.7.11.1"/>
    </reaction>
</comment>
<feature type="domain" description="Ig-like" evidence="11">
    <location>
        <begin position="1754"/>
        <end position="1842"/>
    </location>
</feature>
<feature type="region of interest" description="Disordered" evidence="10">
    <location>
        <begin position="1314"/>
        <end position="1351"/>
    </location>
</feature>
<feature type="region of interest" description="Disordered" evidence="10">
    <location>
        <begin position="113"/>
        <end position="146"/>
    </location>
</feature>